<feature type="compositionally biased region" description="Basic and acidic residues" evidence="1">
    <location>
        <begin position="1"/>
        <end position="29"/>
    </location>
</feature>
<feature type="compositionally biased region" description="Acidic residues" evidence="1">
    <location>
        <begin position="47"/>
        <end position="63"/>
    </location>
</feature>
<feature type="compositionally biased region" description="Basic and acidic residues" evidence="1">
    <location>
        <begin position="84"/>
        <end position="94"/>
    </location>
</feature>
<proteinExistence type="predicted"/>
<dbReference type="RefSeq" id="WP_149757905.1">
    <property type="nucleotide sequence ID" value="NZ_BSPE01000002.1"/>
</dbReference>
<organism evidence="2 3">
    <name type="scientific">Neomesorhizobium albiziae</name>
    <dbReference type="NCBI Taxonomy" id="335020"/>
    <lineage>
        <taxon>Bacteria</taxon>
        <taxon>Pseudomonadati</taxon>
        <taxon>Pseudomonadota</taxon>
        <taxon>Alphaproteobacteria</taxon>
        <taxon>Hyphomicrobiales</taxon>
        <taxon>Phyllobacteriaceae</taxon>
        <taxon>Neomesorhizobium</taxon>
    </lineage>
</organism>
<name>A0A1I3VM57_9HYPH</name>
<dbReference type="Proteomes" id="UP000323300">
    <property type="component" value="Unassembled WGS sequence"/>
</dbReference>
<dbReference type="EMBL" id="FOSL01000001">
    <property type="protein sequence ID" value="SFJ95231.1"/>
    <property type="molecule type" value="Genomic_DNA"/>
</dbReference>
<accession>A0A1I3VM57</accession>
<evidence type="ECO:0000313" key="3">
    <source>
        <dbReference type="Proteomes" id="UP000323300"/>
    </source>
</evidence>
<feature type="region of interest" description="Disordered" evidence="1">
    <location>
        <begin position="1"/>
        <end position="94"/>
    </location>
</feature>
<evidence type="ECO:0000256" key="1">
    <source>
        <dbReference type="SAM" id="MobiDB-lite"/>
    </source>
</evidence>
<evidence type="ECO:0000313" key="2">
    <source>
        <dbReference type="EMBL" id="SFJ95231.1"/>
    </source>
</evidence>
<dbReference type="AlphaFoldDB" id="A0A1I3VM57"/>
<keyword evidence="3" id="KW-1185">Reference proteome</keyword>
<gene>
    <name evidence="2" type="ORF">SAMN04488498_101502</name>
</gene>
<protein>
    <submittedName>
        <fullName evidence="2">Uncharacterized protein</fullName>
    </submittedName>
</protein>
<reference evidence="2 3" key="1">
    <citation type="submission" date="2016-10" db="EMBL/GenBank/DDBJ databases">
        <authorList>
            <person name="Varghese N."/>
            <person name="Submissions S."/>
        </authorList>
    </citation>
    <scope>NUCLEOTIDE SEQUENCE [LARGE SCALE GENOMIC DNA]</scope>
    <source>
        <strain evidence="2 3">DSM 21822</strain>
    </source>
</reference>
<sequence>MNDNRRPYGTDRDPAPEREDREDWNRVTDSDVDTDIVNEDVLAHVEEIEEDEAEKDVDNDDNPYQESDAALPDDEEEAAISRYPSREGSRFDEI</sequence>